<evidence type="ECO:0000256" key="2">
    <source>
        <dbReference type="ARBA" id="ARBA00022730"/>
    </source>
</evidence>
<evidence type="ECO:0000256" key="5">
    <source>
        <dbReference type="ARBA" id="ARBA00023274"/>
    </source>
</evidence>
<keyword evidence="8" id="KW-1185">Reference proteome</keyword>
<gene>
    <name evidence="6" type="primary">rplW</name>
    <name evidence="7" type="ORF">C5Q98_01255</name>
</gene>
<dbReference type="OrthoDB" id="9793353at2"/>
<dbReference type="Gene3D" id="3.30.70.330">
    <property type="match status" value="1"/>
</dbReference>
<evidence type="ECO:0000256" key="4">
    <source>
        <dbReference type="ARBA" id="ARBA00022980"/>
    </source>
</evidence>
<dbReference type="KEGG" id="fsa:C5Q98_01255"/>
<evidence type="ECO:0000256" key="1">
    <source>
        <dbReference type="ARBA" id="ARBA00006700"/>
    </source>
</evidence>
<comment type="function">
    <text evidence="6">One of the early assembly proteins it binds 23S rRNA. One of the proteins that surrounds the polypeptide exit tunnel on the outside of the ribosome. Forms the main docking site for trigger factor binding to the ribosome.</text>
</comment>
<comment type="similarity">
    <text evidence="1 6">Belongs to the universal ribosomal protein uL23 family.</text>
</comment>
<dbReference type="NCBIfam" id="NF004363">
    <property type="entry name" value="PRK05738.2-4"/>
    <property type="match status" value="1"/>
</dbReference>
<protein>
    <recommendedName>
        <fullName evidence="6">Large ribosomal subunit protein uL23</fullName>
    </recommendedName>
</protein>
<proteinExistence type="inferred from homology"/>
<accession>A0A2S0KLP9</accession>
<dbReference type="GO" id="GO:0003735">
    <property type="term" value="F:structural constituent of ribosome"/>
    <property type="evidence" value="ECO:0007669"/>
    <property type="project" value="InterPro"/>
</dbReference>
<dbReference type="GO" id="GO:0005840">
    <property type="term" value="C:ribosome"/>
    <property type="evidence" value="ECO:0007669"/>
    <property type="project" value="UniProtKB-KW"/>
</dbReference>
<dbReference type="InterPro" id="IPR013025">
    <property type="entry name" value="Ribosomal_uL23-like"/>
</dbReference>
<dbReference type="PANTHER" id="PTHR11620">
    <property type="entry name" value="60S RIBOSOMAL PROTEIN L23A"/>
    <property type="match status" value="1"/>
</dbReference>
<dbReference type="RefSeq" id="WP_106011932.1">
    <property type="nucleotide sequence ID" value="NZ_CP027226.1"/>
</dbReference>
<keyword evidence="3 6" id="KW-0694">RNA-binding</keyword>
<dbReference type="InterPro" id="IPR012678">
    <property type="entry name" value="Ribosomal_uL23/eL15/eS24_sf"/>
</dbReference>
<evidence type="ECO:0000256" key="3">
    <source>
        <dbReference type="ARBA" id="ARBA00022884"/>
    </source>
</evidence>
<comment type="subunit">
    <text evidence="6">Part of the 50S ribosomal subunit. Contacts protein L29, and trigger factor when it is bound to the ribosome.</text>
</comment>
<organism evidence="7 8">
    <name type="scientific">Fastidiosipila sanguinis</name>
    <dbReference type="NCBI Taxonomy" id="236753"/>
    <lineage>
        <taxon>Bacteria</taxon>
        <taxon>Bacillati</taxon>
        <taxon>Bacillota</taxon>
        <taxon>Clostridia</taxon>
        <taxon>Eubacteriales</taxon>
        <taxon>Oscillospiraceae</taxon>
        <taxon>Fastidiosipila</taxon>
    </lineage>
</organism>
<name>A0A2S0KLP9_9FIRM</name>
<evidence type="ECO:0000256" key="6">
    <source>
        <dbReference type="HAMAP-Rule" id="MF_01369"/>
    </source>
</evidence>
<dbReference type="EMBL" id="CP027226">
    <property type="protein sequence ID" value="AVM41946.1"/>
    <property type="molecule type" value="Genomic_DNA"/>
</dbReference>
<dbReference type="HAMAP" id="MF_01369_B">
    <property type="entry name" value="Ribosomal_uL23_B"/>
    <property type="match status" value="1"/>
</dbReference>
<dbReference type="FunFam" id="3.30.70.330:FF:000001">
    <property type="entry name" value="50S ribosomal protein L23"/>
    <property type="match status" value="1"/>
</dbReference>
<keyword evidence="2 6" id="KW-0699">rRNA-binding</keyword>
<dbReference type="GO" id="GO:1990904">
    <property type="term" value="C:ribonucleoprotein complex"/>
    <property type="evidence" value="ECO:0007669"/>
    <property type="project" value="UniProtKB-KW"/>
</dbReference>
<reference evidence="8" key="1">
    <citation type="submission" date="2018-02" db="EMBL/GenBank/DDBJ databases">
        <authorList>
            <person name="Holder M.E."/>
            <person name="Ajami N.J."/>
            <person name="Petrosino J.F."/>
        </authorList>
    </citation>
    <scope>NUCLEOTIDE SEQUENCE [LARGE SCALE GENOMIC DNA]</scope>
    <source>
        <strain evidence="8">CCUG 47711</strain>
    </source>
</reference>
<evidence type="ECO:0000313" key="7">
    <source>
        <dbReference type="EMBL" id="AVM41946.1"/>
    </source>
</evidence>
<dbReference type="InterPro" id="IPR012677">
    <property type="entry name" value="Nucleotide-bd_a/b_plait_sf"/>
</dbReference>
<dbReference type="GO" id="GO:0019843">
    <property type="term" value="F:rRNA binding"/>
    <property type="evidence" value="ECO:0007669"/>
    <property type="project" value="UniProtKB-UniRule"/>
</dbReference>
<dbReference type="AlphaFoldDB" id="A0A2S0KLP9"/>
<sequence length="117" mass="13371">MKSPYEIIKRPIITERSAEGMADGRYTFEVAKNAKKPEIRKAIEELFEVKVLKVNTMNIPGKKKRVNMNQGYTSDWKKAIVQIDTNPEESKYLGEGGKEVKSNRKYKSSIEDLGFGQ</sequence>
<keyword evidence="5 6" id="KW-0687">Ribonucleoprotein</keyword>
<dbReference type="Proteomes" id="UP000237947">
    <property type="component" value="Chromosome"/>
</dbReference>
<dbReference type="SUPFAM" id="SSF54189">
    <property type="entry name" value="Ribosomal proteins S24e, L23 and L15e"/>
    <property type="match status" value="1"/>
</dbReference>
<dbReference type="Pfam" id="PF00276">
    <property type="entry name" value="Ribosomal_L23"/>
    <property type="match status" value="1"/>
</dbReference>
<dbReference type="GO" id="GO:0006412">
    <property type="term" value="P:translation"/>
    <property type="evidence" value="ECO:0007669"/>
    <property type="project" value="UniProtKB-UniRule"/>
</dbReference>
<keyword evidence="4 6" id="KW-0689">Ribosomal protein</keyword>
<evidence type="ECO:0000313" key="8">
    <source>
        <dbReference type="Proteomes" id="UP000237947"/>
    </source>
</evidence>